<gene>
    <name evidence="1" type="ORF">HWQ67_04235</name>
</gene>
<dbReference type="RefSeq" id="WP_218251402.1">
    <property type="nucleotide sequence ID" value="NZ_JABXWD010000047.1"/>
</dbReference>
<sequence>MIIGHIKTTADVEVEEEMPPEEKISNALIEAVRQSEGDIKAGRYVTLKTAEERRTLFRSIWAEGGK</sequence>
<reference evidence="1 2" key="1">
    <citation type="journal article" date="2020" name="J Geophys Res Biogeosci">
        <title>Magnetotaxis as an Adaptation to Enable Bacterial Shuttling of Microbial Sulfur and Sulfur Cycling Across Aquatic Oxic#Anoxic Interfaces.</title>
        <authorList>
            <person name="Li J."/>
            <person name="Liu P."/>
            <person name="Wang J."/>
            <person name="Roberts A.P."/>
            <person name="Pan Y."/>
        </authorList>
    </citation>
    <scope>NUCLEOTIDE SEQUENCE [LARGE SCALE GENOMIC DNA]</scope>
    <source>
        <strain evidence="1 2">MYR-1_YQ</strain>
    </source>
</reference>
<protein>
    <submittedName>
        <fullName evidence="1">Uncharacterized protein</fullName>
    </submittedName>
</protein>
<name>A0ABS6RVX9_9BACT</name>
<keyword evidence="2" id="KW-1185">Reference proteome</keyword>
<dbReference type="Proteomes" id="UP001196980">
    <property type="component" value="Unassembled WGS sequence"/>
</dbReference>
<dbReference type="EMBL" id="JABXWD010000047">
    <property type="protein sequence ID" value="MBV6340786.1"/>
    <property type="molecule type" value="Genomic_DNA"/>
</dbReference>
<evidence type="ECO:0000313" key="1">
    <source>
        <dbReference type="EMBL" id="MBV6340786.1"/>
    </source>
</evidence>
<comment type="caution">
    <text evidence="1">The sequence shown here is derived from an EMBL/GenBank/DDBJ whole genome shotgun (WGS) entry which is preliminary data.</text>
</comment>
<organism evidence="1 2">
    <name type="scientific">Candidatus Magnetobacterium casense</name>
    <dbReference type="NCBI Taxonomy" id="1455061"/>
    <lineage>
        <taxon>Bacteria</taxon>
        <taxon>Pseudomonadati</taxon>
        <taxon>Nitrospirota</taxon>
        <taxon>Thermodesulfovibrionia</taxon>
        <taxon>Thermodesulfovibrionales</taxon>
        <taxon>Candidatus Magnetobacteriaceae</taxon>
        <taxon>Candidatus Magnetobacterium</taxon>
    </lineage>
</organism>
<evidence type="ECO:0000313" key="2">
    <source>
        <dbReference type="Proteomes" id="UP001196980"/>
    </source>
</evidence>
<proteinExistence type="predicted"/>
<accession>A0ABS6RVX9</accession>